<gene>
    <name evidence="1" type="ORF">GCM10017584_19490</name>
</gene>
<sequence>MLLEPLELSPALPPPAEHPASAVAATAVAATAAMRNIDRLVTVIGVPFCGCARVEGVVDAFCETGIPSL</sequence>
<proteinExistence type="predicted"/>
<organism evidence="1 2">
    <name type="scientific">Leifsonia poae</name>
    <dbReference type="NCBI Taxonomy" id="110933"/>
    <lineage>
        <taxon>Bacteria</taxon>
        <taxon>Bacillati</taxon>
        <taxon>Actinomycetota</taxon>
        <taxon>Actinomycetes</taxon>
        <taxon>Micrococcales</taxon>
        <taxon>Microbacteriaceae</taxon>
        <taxon>Leifsonia</taxon>
    </lineage>
</organism>
<comment type="caution">
    <text evidence="1">The sequence shown here is derived from an EMBL/GenBank/DDBJ whole genome shotgun (WGS) entry which is preliminary data.</text>
</comment>
<reference evidence="1" key="1">
    <citation type="journal article" date="2014" name="Int. J. Syst. Evol. Microbiol.">
        <title>Complete genome sequence of Corynebacterium casei LMG S-19264T (=DSM 44701T), isolated from a smear-ripened cheese.</title>
        <authorList>
            <consortium name="US DOE Joint Genome Institute (JGI-PGF)"/>
            <person name="Walter F."/>
            <person name="Albersmeier A."/>
            <person name="Kalinowski J."/>
            <person name="Ruckert C."/>
        </authorList>
    </citation>
    <scope>NUCLEOTIDE SEQUENCE</scope>
    <source>
        <strain evidence="1">VKM Ac-1401</strain>
    </source>
</reference>
<dbReference type="Proteomes" id="UP001142372">
    <property type="component" value="Unassembled WGS sequence"/>
</dbReference>
<evidence type="ECO:0000313" key="2">
    <source>
        <dbReference type="Proteomes" id="UP001142372"/>
    </source>
</evidence>
<dbReference type="EMBL" id="BSEN01000006">
    <property type="protein sequence ID" value="GLJ76375.1"/>
    <property type="molecule type" value="Genomic_DNA"/>
</dbReference>
<dbReference type="AlphaFoldDB" id="A0A9W6HA63"/>
<keyword evidence="2" id="KW-1185">Reference proteome</keyword>
<accession>A0A9W6HA63</accession>
<reference evidence="1" key="2">
    <citation type="submission" date="2023-01" db="EMBL/GenBank/DDBJ databases">
        <authorList>
            <person name="Sun Q."/>
            <person name="Evtushenko L."/>
        </authorList>
    </citation>
    <scope>NUCLEOTIDE SEQUENCE</scope>
    <source>
        <strain evidence="1">VKM Ac-1401</strain>
    </source>
</reference>
<evidence type="ECO:0000313" key="1">
    <source>
        <dbReference type="EMBL" id="GLJ76375.1"/>
    </source>
</evidence>
<protein>
    <submittedName>
        <fullName evidence="1">Uncharacterized protein</fullName>
    </submittedName>
</protein>
<name>A0A9W6HA63_9MICO</name>